<protein>
    <submittedName>
        <fullName evidence="1">Uncharacterized protein</fullName>
    </submittedName>
</protein>
<reference evidence="1" key="1">
    <citation type="journal article" date="2019" name="Philos. Trans. R. Soc. Lond., B, Biol. Sci.">
        <title>Targeted metagenomic recovery of four divergent viruses reveals shared and distinctive characteristics of giant viruses of marine eukaryotes.</title>
        <authorList>
            <person name="Needham D.M."/>
            <person name="Poirier C."/>
            <person name="Hehenberger E."/>
            <person name="Jimenez V."/>
            <person name="Swalwell J.E."/>
            <person name="Santoro A.E."/>
            <person name="Worden A.Z."/>
        </authorList>
    </citation>
    <scope>NUCLEOTIDE SEQUENCE</scope>
    <source>
        <strain evidence="1">OPacV-662</strain>
    </source>
</reference>
<organism evidence="1">
    <name type="scientific">Megaviridae environmental sample</name>
    <dbReference type="NCBI Taxonomy" id="1737588"/>
    <lineage>
        <taxon>Viruses</taxon>
        <taxon>Varidnaviria</taxon>
        <taxon>Bamfordvirae</taxon>
        <taxon>Nucleocytoviricota</taxon>
        <taxon>Megaviricetes</taxon>
        <taxon>Imitervirales</taxon>
        <taxon>Mimiviridae</taxon>
        <taxon>environmental samples</taxon>
    </lineage>
</organism>
<name>A0A5J6VJH6_9VIRU</name>
<evidence type="ECO:0000313" key="1">
    <source>
        <dbReference type="EMBL" id="QFG74080.1"/>
    </source>
</evidence>
<accession>A0A5J6VJH6</accession>
<proteinExistence type="predicted"/>
<sequence>MINLSRKSRQWLENNTIVIKQTNQLRLYANAKNNKPAIYKFIQKVVKHKHQHKTITYIIDTCIRKICKLYKQPRALVDIRAWAYNNEKWKIPRWHMDGVYFKNQDYTIKKFTAPLLGPGTLILTKKDSIIRNKIKENRKKRISSLDITARRELDNIVDYNHVIQCTVGQGYLHIIGDDKKAHIHSEPNIIGQRLFIAILPASEENIHMIENK</sequence>
<dbReference type="EMBL" id="MN448277">
    <property type="protein sequence ID" value="QFG74080.1"/>
    <property type="molecule type" value="Genomic_DNA"/>
</dbReference>